<gene>
    <name evidence="5" type="ORF">KVG91_08225</name>
</gene>
<proteinExistence type="predicted"/>
<dbReference type="NCBIfam" id="NF004343">
    <property type="entry name" value="PRK05723.1"/>
    <property type="match status" value="1"/>
</dbReference>
<evidence type="ECO:0000259" key="4">
    <source>
        <dbReference type="PROSITE" id="PS50902"/>
    </source>
</evidence>
<evidence type="ECO:0000256" key="1">
    <source>
        <dbReference type="ARBA" id="ARBA00022630"/>
    </source>
</evidence>
<comment type="caution">
    <text evidence="5">The sequence shown here is derived from an EMBL/GenBank/DDBJ whole genome shotgun (WGS) entry which is preliminary data.</text>
</comment>
<evidence type="ECO:0000256" key="2">
    <source>
        <dbReference type="ARBA" id="ARBA00022643"/>
    </source>
</evidence>
<keyword evidence="1" id="KW-0285">Flavoprotein</keyword>
<dbReference type="InterPro" id="IPR001094">
    <property type="entry name" value="Flavdoxin-like"/>
</dbReference>
<dbReference type="Proteomes" id="UP001048976">
    <property type="component" value="Unassembled WGS sequence"/>
</dbReference>
<protein>
    <submittedName>
        <fullName evidence="5">Flavodoxin</fullName>
    </submittedName>
</protein>
<dbReference type="EMBL" id="JAHSTY010000001">
    <property type="protein sequence ID" value="MBV4452585.1"/>
    <property type="molecule type" value="Genomic_DNA"/>
</dbReference>
<dbReference type="PRINTS" id="PR00369">
    <property type="entry name" value="FLAVODOXIN"/>
</dbReference>
<feature type="domain" description="Flavodoxin-like" evidence="4">
    <location>
        <begin position="3"/>
        <end position="146"/>
    </location>
</feature>
<dbReference type="InterPro" id="IPR029039">
    <property type="entry name" value="Flavoprotein-like_sf"/>
</dbReference>
<dbReference type="InterPro" id="IPR008254">
    <property type="entry name" value="Flavodoxin/NO_synth"/>
</dbReference>
<dbReference type="Pfam" id="PF00258">
    <property type="entry name" value="Flavodoxin_1"/>
    <property type="match status" value="1"/>
</dbReference>
<evidence type="ECO:0000313" key="5">
    <source>
        <dbReference type="EMBL" id="MBV4452585.1"/>
    </source>
</evidence>
<keyword evidence="2" id="KW-0288">FMN</keyword>
<dbReference type="RefSeq" id="WP_169374559.1">
    <property type="nucleotide sequence ID" value="NZ_JAHSTY010000001.1"/>
</dbReference>
<dbReference type="PROSITE" id="PS50902">
    <property type="entry name" value="FLAVODOXIN_LIKE"/>
    <property type="match status" value="1"/>
</dbReference>
<keyword evidence="3" id="KW-0249">Electron transport</keyword>
<organism evidence="5 6">
    <name type="scientific">Pseudomonas azadiae</name>
    <dbReference type="NCBI Taxonomy" id="2843612"/>
    <lineage>
        <taxon>Bacteria</taxon>
        <taxon>Pseudomonadati</taxon>
        <taxon>Pseudomonadota</taxon>
        <taxon>Gammaproteobacteria</taxon>
        <taxon>Pseudomonadales</taxon>
        <taxon>Pseudomonadaceae</taxon>
        <taxon>Pseudomonas</taxon>
    </lineage>
</organism>
<dbReference type="PANTHER" id="PTHR19384">
    <property type="entry name" value="NITRIC OXIDE SYNTHASE-RELATED"/>
    <property type="match status" value="1"/>
</dbReference>
<accession>A0ABS6NWI9</accession>
<evidence type="ECO:0000256" key="3">
    <source>
        <dbReference type="ARBA" id="ARBA00022982"/>
    </source>
</evidence>
<dbReference type="SUPFAM" id="SSF52218">
    <property type="entry name" value="Flavoproteins"/>
    <property type="match status" value="1"/>
</dbReference>
<keyword evidence="3" id="KW-0813">Transport</keyword>
<name>A0ABS6NWI9_9PSED</name>
<dbReference type="Gene3D" id="3.40.50.360">
    <property type="match status" value="1"/>
</dbReference>
<reference evidence="5" key="1">
    <citation type="submission" date="2021-06" db="EMBL/GenBank/DDBJ databases">
        <title>Updating the genus Pseudomonas: Description of 43 new species and partition of the Pseudomonas putida group.</title>
        <authorList>
            <person name="Girard L."/>
            <person name="Lood C."/>
            <person name="Vandamme P."/>
            <person name="Rokni-Zadeh H."/>
            <person name="Van Noort V."/>
            <person name="Hofte M."/>
            <person name="Lavigne R."/>
            <person name="De Mot R."/>
        </authorList>
    </citation>
    <scope>NUCLEOTIDE SEQUENCE</scope>
    <source>
        <strain evidence="5">SWRI103</strain>
    </source>
</reference>
<sequence length="151" mass="15893">MKVAILSGSVYGTAEEVARHAAGILNAAGFEAWHNPRANLADVQAFAPDAFLAVTSTTGMGELPDNLQPLYSSIRDQLPAAWRGLPGAVIGLGDASYGDTFCAGGEQLRELFGELGVREVLPMLRLDASESVTPEADAEPWLAELVIALRG</sequence>
<keyword evidence="6" id="KW-1185">Reference proteome</keyword>
<evidence type="ECO:0000313" key="6">
    <source>
        <dbReference type="Proteomes" id="UP001048976"/>
    </source>
</evidence>